<feature type="signal peptide" evidence="6">
    <location>
        <begin position="1"/>
        <end position="19"/>
    </location>
</feature>
<feature type="domain" description="Protein OS9-like" evidence="7">
    <location>
        <begin position="156"/>
        <end position="253"/>
    </location>
</feature>
<dbReference type="InterPro" id="IPR009011">
    <property type="entry name" value="Man6P_isomerase_rcpt-bd_dom_sf"/>
</dbReference>
<evidence type="ECO:0000259" key="7">
    <source>
        <dbReference type="Pfam" id="PF07915"/>
    </source>
</evidence>
<feature type="chain" id="PRO_5002727267" description="Protein OS-9 homolog" evidence="6">
    <location>
        <begin position="20"/>
        <end position="494"/>
    </location>
</feature>
<dbReference type="GO" id="GO:0030970">
    <property type="term" value="P:retrograde protein transport, ER to cytosol"/>
    <property type="evidence" value="ECO:0007669"/>
    <property type="project" value="TreeGrafter"/>
</dbReference>
<organism evidence="8 9">
    <name type="scientific">Coprinopsis cinerea (strain Okayama-7 / 130 / ATCC MYA-4618 / FGSC 9003)</name>
    <name type="common">Inky cap fungus</name>
    <name type="synonym">Hormographiella aspergillata</name>
    <dbReference type="NCBI Taxonomy" id="240176"/>
    <lineage>
        <taxon>Eukaryota</taxon>
        <taxon>Fungi</taxon>
        <taxon>Dikarya</taxon>
        <taxon>Basidiomycota</taxon>
        <taxon>Agaricomycotina</taxon>
        <taxon>Agaricomycetes</taxon>
        <taxon>Agaricomycetidae</taxon>
        <taxon>Agaricales</taxon>
        <taxon>Agaricineae</taxon>
        <taxon>Psathyrellaceae</taxon>
        <taxon>Coprinopsis</taxon>
    </lineage>
</organism>
<keyword evidence="4" id="KW-0430">Lectin</keyword>
<keyword evidence="9" id="KW-1185">Reference proteome</keyword>
<dbReference type="InterPro" id="IPR045149">
    <property type="entry name" value="OS-9-like"/>
</dbReference>
<evidence type="ECO:0000313" key="8">
    <source>
        <dbReference type="EMBL" id="EAU88459.2"/>
    </source>
</evidence>
<proteinExistence type="inferred from homology"/>
<dbReference type="Pfam" id="PF07915">
    <property type="entry name" value="PRKCSH"/>
    <property type="match status" value="1"/>
</dbReference>
<evidence type="ECO:0000256" key="3">
    <source>
        <dbReference type="ARBA" id="ARBA00018727"/>
    </source>
</evidence>
<dbReference type="RefSeq" id="XP_001833354.2">
    <property type="nucleotide sequence ID" value="XM_001833302.2"/>
</dbReference>
<feature type="region of interest" description="Disordered" evidence="5">
    <location>
        <begin position="63"/>
        <end position="99"/>
    </location>
</feature>
<feature type="region of interest" description="Disordered" evidence="5">
    <location>
        <begin position="446"/>
        <end position="494"/>
    </location>
</feature>
<evidence type="ECO:0000256" key="2">
    <source>
        <dbReference type="ARBA" id="ARBA00009918"/>
    </source>
</evidence>
<dbReference type="InParanoid" id="A8NFS1"/>
<dbReference type="EMBL" id="AACS02000002">
    <property type="protein sequence ID" value="EAU88459.2"/>
    <property type="molecule type" value="Genomic_DNA"/>
</dbReference>
<dbReference type="GO" id="GO:0005788">
    <property type="term" value="C:endoplasmic reticulum lumen"/>
    <property type="evidence" value="ECO:0007669"/>
    <property type="project" value="TreeGrafter"/>
</dbReference>
<evidence type="ECO:0000256" key="5">
    <source>
        <dbReference type="SAM" id="MobiDB-lite"/>
    </source>
</evidence>
<protein>
    <recommendedName>
        <fullName evidence="3">Protein OS-9 homolog</fullName>
    </recommendedName>
</protein>
<dbReference type="VEuPathDB" id="FungiDB:CC1G_11931"/>
<comment type="similarity">
    <text evidence="2">Belongs to the OS-9 family.</text>
</comment>
<dbReference type="PANTHER" id="PTHR15414:SF0">
    <property type="entry name" value="ENDOPLASMIC RETICULUM LECTIN 1"/>
    <property type="match status" value="1"/>
</dbReference>
<comment type="subcellular location">
    <subcellularLocation>
        <location evidence="1">Endoplasmic reticulum membrane</location>
        <topology evidence="1">Peripheral membrane protein</topology>
        <orientation evidence="1">Lumenal side</orientation>
    </subcellularLocation>
</comment>
<dbReference type="GO" id="GO:0030246">
    <property type="term" value="F:carbohydrate binding"/>
    <property type="evidence" value="ECO:0007669"/>
    <property type="project" value="UniProtKB-KW"/>
</dbReference>
<feature type="region of interest" description="Disordered" evidence="5">
    <location>
        <begin position="118"/>
        <end position="147"/>
    </location>
</feature>
<dbReference type="STRING" id="240176.A8NFS1"/>
<dbReference type="Gene3D" id="2.70.130.10">
    <property type="entry name" value="Mannose-6-phosphate receptor binding domain"/>
    <property type="match status" value="1"/>
</dbReference>
<sequence>MRSLLFLFASFVSYKSALSRLHSLPEDTHAFPKFSVTFLNGLPVLNETAEHWLKHGLRGGEQEFLDQPWNPAPHQTPVHPKEIGSGDTSSDTPAPIHDPAAQASNFTLEHMRMGPKDSYLCLIPKPSEPPSSPQQEEPETDSTPARSWSLLQPLSGTCLYHRQGWFTYSYCHNREIRQFKELAQPQSRLPGTYRPEEDPDWESYTLGRAPRSSEEPGADLTVAERNAQAANLELARNAGSRYLVQRWGDGSICDKTGKPREVEVQFHCSMVMTDHILFVKETKTCSSRRDTAEEGIIRCREVVSSASQAQSAWPRLPAGDTPMKFPRRKAVLPSPASGMASGSSSDSTGQQDKPKAGHGMSADSDDDSETGEKTKEQLYSELVEKTLELLMGEEGVDAITGSKRQGVNARVEDGEVIVEYIEEGDDDGSDVSNWVVEALKAAGYETTGEVLNKKKKGDNDNDKESSSSSKKGKNSKDSKSRKGGPRWFGGRFEL</sequence>
<reference evidence="8 9" key="1">
    <citation type="journal article" date="2010" name="Proc. Natl. Acad. Sci. U.S.A.">
        <title>Insights into evolution of multicellular fungi from the assembled chromosomes of the mushroom Coprinopsis cinerea (Coprinus cinereus).</title>
        <authorList>
            <person name="Stajich J.E."/>
            <person name="Wilke S.K."/>
            <person name="Ahren D."/>
            <person name="Au C.H."/>
            <person name="Birren B.W."/>
            <person name="Borodovsky M."/>
            <person name="Burns C."/>
            <person name="Canback B."/>
            <person name="Casselton L.A."/>
            <person name="Cheng C.K."/>
            <person name="Deng J."/>
            <person name="Dietrich F.S."/>
            <person name="Fargo D.C."/>
            <person name="Farman M.L."/>
            <person name="Gathman A.C."/>
            <person name="Goldberg J."/>
            <person name="Guigo R."/>
            <person name="Hoegger P.J."/>
            <person name="Hooker J.B."/>
            <person name="Huggins A."/>
            <person name="James T.Y."/>
            <person name="Kamada T."/>
            <person name="Kilaru S."/>
            <person name="Kodira C."/>
            <person name="Kues U."/>
            <person name="Kupfer D."/>
            <person name="Kwan H.S."/>
            <person name="Lomsadze A."/>
            <person name="Li W."/>
            <person name="Lilly W.W."/>
            <person name="Ma L.J."/>
            <person name="Mackey A.J."/>
            <person name="Manning G."/>
            <person name="Martin F."/>
            <person name="Muraguchi H."/>
            <person name="Natvig D.O."/>
            <person name="Palmerini H."/>
            <person name="Ramesh M.A."/>
            <person name="Rehmeyer C.J."/>
            <person name="Roe B.A."/>
            <person name="Shenoy N."/>
            <person name="Stanke M."/>
            <person name="Ter-Hovhannisyan V."/>
            <person name="Tunlid A."/>
            <person name="Velagapudi R."/>
            <person name="Vision T.J."/>
            <person name="Zeng Q."/>
            <person name="Zolan M.E."/>
            <person name="Pukkila P.J."/>
        </authorList>
    </citation>
    <scope>NUCLEOTIDE SEQUENCE [LARGE SCALE GENOMIC DNA]</scope>
    <source>
        <strain evidence="9">Okayama-7 / 130 / ATCC MYA-4618 / FGSC 9003</strain>
    </source>
</reference>
<comment type="caution">
    <text evidence="8">The sequence shown here is derived from an EMBL/GenBank/DDBJ whole genome shotgun (WGS) entry which is preliminary data.</text>
</comment>
<dbReference type="GO" id="GO:0005789">
    <property type="term" value="C:endoplasmic reticulum membrane"/>
    <property type="evidence" value="ECO:0007669"/>
    <property type="project" value="UniProtKB-SubCell"/>
</dbReference>
<keyword evidence="6" id="KW-0732">Signal</keyword>
<dbReference type="OrthoDB" id="448954at2759"/>
<dbReference type="OMA" id="EEAYIRC"/>
<dbReference type="HOGENOM" id="CLU_039533_0_0_1"/>
<dbReference type="eggNOG" id="KOG3394">
    <property type="taxonomic scope" value="Eukaryota"/>
</dbReference>
<gene>
    <name evidence="8" type="ORF">CC1G_11931</name>
</gene>
<evidence type="ECO:0000256" key="1">
    <source>
        <dbReference type="ARBA" id="ARBA00004367"/>
    </source>
</evidence>
<dbReference type="PANTHER" id="PTHR15414">
    <property type="entry name" value="OS-9-RELATED"/>
    <property type="match status" value="1"/>
</dbReference>
<name>A8NFS1_COPC7</name>
<feature type="compositionally biased region" description="Low complexity" evidence="5">
    <location>
        <begin position="333"/>
        <end position="347"/>
    </location>
</feature>
<dbReference type="KEGG" id="cci:CC1G_11931"/>
<dbReference type="GO" id="GO:0030968">
    <property type="term" value="P:endoplasmic reticulum unfolded protein response"/>
    <property type="evidence" value="ECO:0007669"/>
    <property type="project" value="InterPro"/>
</dbReference>
<evidence type="ECO:0000256" key="6">
    <source>
        <dbReference type="SAM" id="SignalP"/>
    </source>
</evidence>
<accession>A8NFS1</accession>
<dbReference type="Proteomes" id="UP000001861">
    <property type="component" value="Unassembled WGS sequence"/>
</dbReference>
<evidence type="ECO:0000313" key="9">
    <source>
        <dbReference type="Proteomes" id="UP000001861"/>
    </source>
</evidence>
<dbReference type="AlphaFoldDB" id="A8NFS1"/>
<feature type="region of interest" description="Disordered" evidence="5">
    <location>
        <begin position="308"/>
        <end position="375"/>
    </location>
</feature>
<dbReference type="InterPro" id="IPR012913">
    <property type="entry name" value="OS9-like_dom"/>
</dbReference>
<evidence type="ECO:0000256" key="4">
    <source>
        <dbReference type="ARBA" id="ARBA00022734"/>
    </source>
</evidence>
<dbReference type="GeneID" id="6009848"/>